<dbReference type="InterPro" id="IPR004089">
    <property type="entry name" value="MCPsignal_dom"/>
</dbReference>
<evidence type="ECO:0000256" key="2">
    <source>
        <dbReference type="ARBA" id="ARBA00029447"/>
    </source>
</evidence>
<comment type="subcellular location">
    <subcellularLocation>
        <location evidence="1">Membrane</location>
    </subcellularLocation>
</comment>
<accession>A0A240UEF0</accession>
<dbReference type="AlphaFoldDB" id="A0A240UEF0"/>
<dbReference type="RefSeq" id="WP_086927904.1">
    <property type="nucleotide sequence ID" value="NZ_CP021361.1"/>
</dbReference>
<dbReference type="KEGG" id="acis:CBP35_04475"/>
<dbReference type="Pfam" id="PF00015">
    <property type="entry name" value="MCPsignal"/>
    <property type="match status" value="1"/>
</dbReference>
<dbReference type="PRINTS" id="PR00260">
    <property type="entry name" value="CHEMTRNSDUCR"/>
</dbReference>
<reference evidence="3" key="1">
    <citation type="submission" date="2017-05" db="EMBL/GenBank/DDBJ databases">
        <title>Polyphasic characterization of four soil-derived phenanthrene-degrading Acidovorax strains and proposal of Acidovorax phenanthrenivorans sp. nov.</title>
        <authorList>
            <person name="Singleton D."/>
            <person name="Lee J."/>
            <person name="Dickey A.N."/>
            <person name="Stroud A."/>
            <person name="Scholl E.H."/>
            <person name="Wright F.A."/>
            <person name="Aitken M.D."/>
        </authorList>
    </citation>
    <scope>NUCLEOTIDE SEQUENCE</scope>
    <source>
        <strain evidence="3">P4</strain>
    </source>
</reference>
<dbReference type="NCBIfam" id="TIGR00229">
    <property type="entry name" value="sensory_box"/>
    <property type="match status" value="1"/>
</dbReference>
<dbReference type="InterPro" id="IPR001610">
    <property type="entry name" value="PAC"/>
</dbReference>
<sequence length="520" mass="55497">MRVNLPVTQHEYEFPDESMLVSSTDTKGVIVHCNPAFVEASGYSHDELAGQPHNLIRHPDMPPQAFKDMWSTIGRGHTWTGLVKNRRKDGGFYWVRANVTPIMENGKPRGYLSVRTKPGRAEVQQAEALYAQLRSDLAAQRETIRLHHGRVVYPGMRGALQRLKQMSATQTLALMLLGVVLVGMLPRWLGWQGALAWGAQLGLMLAGSAAVLAWFHGRIVGGMRTVERFAGDIAGCNLATSLNSGQCAPSLAPLVRGLEQIQVNLRAVVGDVRTEIAGFLRSAEEIAQGGHDLYQRTEAQAANLQETAAAMEELSSTVRQTADTSSAVARDSTQSAEVARAGGAAVQQVGQAMHAIEQSSRKVGEIVSVIEGIAFQTNLLALNAAVEAARAGEQGRGFAVVAGEVRALAQRSAGAAKEIRALIGTSVSQVADGSRQMDQAGQTIADVVSSVSRVSDLVREISQATAEQSIGIGQVNEAVTQLETVTQQNAALVEETAASAQALKGNAVSLSRSVEVFRLR</sequence>
<dbReference type="PANTHER" id="PTHR43531">
    <property type="entry name" value="PROTEIN ICFG"/>
    <property type="match status" value="1"/>
</dbReference>
<dbReference type="PANTHER" id="PTHR43531:SF7">
    <property type="entry name" value="AEROTAXIS RECEPTOR"/>
    <property type="match status" value="1"/>
</dbReference>
<dbReference type="GO" id="GO:0006935">
    <property type="term" value="P:chemotaxis"/>
    <property type="evidence" value="ECO:0007669"/>
    <property type="project" value="InterPro"/>
</dbReference>
<keyword evidence="4" id="KW-1185">Reference proteome</keyword>
<dbReference type="CDD" id="cd11386">
    <property type="entry name" value="MCP_signal"/>
    <property type="match status" value="1"/>
</dbReference>
<dbReference type="GO" id="GO:0004888">
    <property type="term" value="F:transmembrane signaling receptor activity"/>
    <property type="evidence" value="ECO:0007669"/>
    <property type="project" value="InterPro"/>
</dbReference>
<dbReference type="Pfam" id="PF08447">
    <property type="entry name" value="PAS_3"/>
    <property type="match status" value="1"/>
</dbReference>
<gene>
    <name evidence="3" type="ORF">CBP36_14455</name>
</gene>
<dbReference type="GO" id="GO:0007165">
    <property type="term" value="P:signal transduction"/>
    <property type="evidence" value="ECO:0007669"/>
    <property type="project" value="UniProtKB-KW"/>
</dbReference>
<evidence type="ECO:0000256" key="1">
    <source>
        <dbReference type="ARBA" id="ARBA00004370"/>
    </source>
</evidence>
<dbReference type="SMART" id="SM00086">
    <property type="entry name" value="PAC"/>
    <property type="match status" value="1"/>
</dbReference>
<organism evidence="3 4">
    <name type="scientific">Acidovorax carolinensis</name>
    <dbReference type="NCBI Taxonomy" id="553814"/>
    <lineage>
        <taxon>Bacteria</taxon>
        <taxon>Pseudomonadati</taxon>
        <taxon>Pseudomonadota</taxon>
        <taxon>Betaproteobacteria</taxon>
        <taxon>Burkholderiales</taxon>
        <taxon>Comamonadaceae</taxon>
        <taxon>Acidovorax</taxon>
    </lineage>
</organism>
<comment type="similarity">
    <text evidence="2">Belongs to the methyl-accepting chemotaxis (MCP) protein family.</text>
</comment>
<dbReference type="PROSITE" id="PS50112">
    <property type="entry name" value="PAS"/>
    <property type="match status" value="1"/>
</dbReference>
<proteinExistence type="inferred from homology"/>
<dbReference type="CDD" id="cd00130">
    <property type="entry name" value="PAS"/>
    <property type="match status" value="1"/>
</dbReference>
<dbReference type="Gene3D" id="3.30.450.20">
    <property type="entry name" value="PAS domain"/>
    <property type="match status" value="1"/>
</dbReference>
<dbReference type="InterPro" id="IPR004090">
    <property type="entry name" value="Chemotax_Me-accpt_rcpt"/>
</dbReference>
<dbReference type="Proteomes" id="UP000194440">
    <property type="component" value="Chromosome"/>
</dbReference>
<dbReference type="InterPro" id="IPR000014">
    <property type="entry name" value="PAS"/>
</dbReference>
<accession>A0A240U439</accession>
<dbReference type="OrthoDB" id="9806477at2"/>
<dbReference type="Gene3D" id="1.10.287.950">
    <property type="entry name" value="Methyl-accepting chemotaxis protein"/>
    <property type="match status" value="1"/>
</dbReference>
<dbReference type="PROSITE" id="PS50111">
    <property type="entry name" value="CHEMOTAXIS_TRANSDUC_2"/>
    <property type="match status" value="1"/>
</dbReference>
<dbReference type="InterPro" id="IPR013655">
    <property type="entry name" value="PAS_fold_3"/>
</dbReference>
<dbReference type="GO" id="GO:0005886">
    <property type="term" value="C:plasma membrane"/>
    <property type="evidence" value="ECO:0007669"/>
    <property type="project" value="TreeGrafter"/>
</dbReference>
<dbReference type="KEGG" id="acin:CBP34_14485"/>
<evidence type="ECO:0000313" key="4">
    <source>
        <dbReference type="Proteomes" id="UP000194440"/>
    </source>
</evidence>
<dbReference type="SMART" id="SM00283">
    <property type="entry name" value="MA"/>
    <property type="match status" value="1"/>
</dbReference>
<dbReference type="KEGG" id="acip:CBP36_14455"/>
<dbReference type="InterPro" id="IPR035965">
    <property type="entry name" value="PAS-like_dom_sf"/>
</dbReference>
<dbReference type="InterPro" id="IPR051310">
    <property type="entry name" value="MCP_chemotaxis"/>
</dbReference>
<dbReference type="FunFam" id="1.10.287.950:FF:000001">
    <property type="entry name" value="Methyl-accepting chemotaxis sensory transducer"/>
    <property type="match status" value="1"/>
</dbReference>
<dbReference type="SUPFAM" id="SSF58104">
    <property type="entry name" value="Methyl-accepting chemotaxis protein (MCP) signaling domain"/>
    <property type="match status" value="1"/>
</dbReference>
<dbReference type="EMBL" id="CP021366">
    <property type="protein sequence ID" value="ART59871.1"/>
    <property type="molecule type" value="Genomic_DNA"/>
</dbReference>
<name>A0A240UEF0_9BURK</name>
<protein>
    <submittedName>
        <fullName evidence="3">Chemotaxis protein</fullName>
    </submittedName>
</protein>
<dbReference type="SUPFAM" id="SSF55785">
    <property type="entry name" value="PYP-like sensor domain (PAS domain)"/>
    <property type="match status" value="1"/>
</dbReference>
<evidence type="ECO:0000313" key="3">
    <source>
        <dbReference type="EMBL" id="ART59871.1"/>
    </source>
</evidence>